<keyword evidence="3" id="KW-1185">Reference proteome</keyword>
<feature type="region of interest" description="Disordered" evidence="1">
    <location>
        <begin position="1"/>
        <end position="21"/>
    </location>
</feature>
<evidence type="ECO:0000313" key="3">
    <source>
        <dbReference type="Proteomes" id="UP001516400"/>
    </source>
</evidence>
<organism evidence="2 3">
    <name type="scientific">Cryptolaemus montrouzieri</name>
    <dbReference type="NCBI Taxonomy" id="559131"/>
    <lineage>
        <taxon>Eukaryota</taxon>
        <taxon>Metazoa</taxon>
        <taxon>Ecdysozoa</taxon>
        <taxon>Arthropoda</taxon>
        <taxon>Hexapoda</taxon>
        <taxon>Insecta</taxon>
        <taxon>Pterygota</taxon>
        <taxon>Neoptera</taxon>
        <taxon>Endopterygota</taxon>
        <taxon>Coleoptera</taxon>
        <taxon>Polyphaga</taxon>
        <taxon>Cucujiformia</taxon>
        <taxon>Coccinelloidea</taxon>
        <taxon>Coccinellidae</taxon>
        <taxon>Scymninae</taxon>
        <taxon>Scymnini</taxon>
        <taxon>Cryptolaemus</taxon>
    </lineage>
</organism>
<evidence type="ECO:0000313" key="2">
    <source>
        <dbReference type="EMBL" id="KAL3277425.1"/>
    </source>
</evidence>
<dbReference type="Proteomes" id="UP001516400">
    <property type="component" value="Unassembled WGS sequence"/>
</dbReference>
<proteinExistence type="predicted"/>
<reference evidence="2 3" key="1">
    <citation type="journal article" date="2021" name="BMC Biol.">
        <title>Horizontally acquired antibacterial genes associated with adaptive radiation of ladybird beetles.</title>
        <authorList>
            <person name="Li H.S."/>
            <person name="Tang X.F."/>
            <person name="Huang Y.H."/>
            <person name="Xu Z.Y."/>
            <person name="Chen M.L."/>
            <person name="Du X.Y."/>
            <person name="Qiu B.Y."/>
            <person name="Chen P.T."/>
            <person name="Zhang W."/>
            <person name="Slipinski A."/>
            <person name="Escalona H.E."/>
            <person name="Waterhouse R.M."/>
            <person name="Zwick A."/>
            <person name="Pang H."/>
        </authorList>
    </citation>
    <scope>NUCLEOTIDE SEQUENCE [LARGE SCALE GENOMIC DNA]</scope>
    <source>
        <strain evidence="2">SYSU2018</strain>
    </source>
</reference>
<dbReference type="AlphaFoldDB" id="A0ABD2NFH1"/>
<sequence>MFTRSLEVSSERKKEQGPMLSGMHLSQLDLLVSSIVSDTEIQRSREDDSSRLSKQNVKIRIKTENSNGVTSHIKSGNHYSKKISDEEDEVNQNKNMFRCLLKHISSKKAKEGSKRSYKVSEDILNKTMQTTPSMKHQQESSQHKQLVCSETLPPIRKGNHDDEILVRKRRTCKSSGFSRNDIVRRNIRKTKQENKEVNPESNRNLDRIQLNSTEVDYIDRKSEKYLNLRPAIFDVPRKTQPETFSNDQIAFLDELGKLQTNGSKLNHAFEKWKKQKESEFNIPYESKMTHEIPLWLKKCRTTTNTSCLDDGSEICSYEEFVANLREGNLRLKESRKN</sequence>
<protein>
    <submittedName>
        <fullName evidence="2">Uncharacterized protein</fullName>
    </submittedName>
</protein>
<evidence type="ECO:0000256" key="1">
    <source>
        <dbReference type="SAM" id="MobiDB-lite"/>
    </source>
</evidence>
<accession>A0ABD2NFH1</accession>
<comment type="caution">
    <text evidence="2">The sequence shown here is derived from an EMBL/GenBank/DDBJ whole genome shotgun (WGS) entry which is preliminary data.</text>
</comment>
<gene>
    <name evidence="2" type="ORF">HHI36_012773</name>
</gene>
<name>A0ABD2NFH1_9CUCU</name>
<dbReference type="EMBL" id="JABFTP020000103">
    <property type="protein sequence ID" value="KAL3277425.1"/>
    <property type="molecule type" value="Genomic_DNA"/>
</dbReference>